<dbReference type="EMBL" id="CP068073">
    <property type="protein sequence ID" value="QQS82956.1"/>
    <property type="molecule type" value="Genomic_DNA"/>
</dbReference>
<organism evidence="1 2">
    <name type="scientific">Staphylococcus condimenti</name>
    <dbReference type="NCBI Taxonomy" id="70255"/>
    <lineage>
        <taxon>Bacteria</taxon>
        <taxon>Bacillati</taxon>
        <taxon>Bacillota</taxon>
        <taxon>Bacilli</taxon>
        <taxon>Bacillales</taxon>
        <taxon>Staphylococcaceae</taxon>
        <taxon>Staphylococcus</taxon>
    </lineage>
</organism>
<protein>
    <submittedName>
        <fullName evidence="1">Uncharacterized protein</fullName>
    </submittedName>
</protein>
<proteinExistence type="predicted"/>
<dbReference type="RefSeq" id="WP_047132636.1">
    <property type="nucleotide sequence ID" value="NZ_CP015114.1"/>
</dbReference>
<accession>A0AB37H0H5</accession>
<evidence type="ECO:0000313" key="1">
    <source>
        <dbReference type="EMBL" id="QQS82956.1"/>
    </source>
</evidence>
<evidence type="ECO:0000313" key="2">
    <source>
        <dbReference type="Proteomes" id="UP000595942"/>
    </source>
</evidence>
<sequence length="89" mass="10250">MYERGKIEDSFYILKESGTSYKNAYKVDIVSLSEDEDLNNTCKYFVIVSIDGMSAREDADNLSEAHAFADKAVEQLERELILRQNRFDS</sequence>
<gene>
    <name evidence="1" type="ORF">I6J05_01160</name>
</gene>
<keyword evidence="2" id="KW-1185">Reference proteome</keyword>
<dbReference type="Proteomes" id="UP000595942">
    <property type="component" value="Chromosome"/>
</dbReference>
<dbReference type="GeneID" id="93727120"/>
<dbReference type="KEGG" id="scv:A4G25_04520"/>
<name>A0AB37H0H5_9STAP</name>
<dbReference type="AlphaFoldDB" id="A0AB37H0H5"/>
<reference evidence="1 2" key="1">
    <citation type="submission" date="2021-01" db="EMBL/GenBank/DDBJ databases">
        <title>FDA dAtabase for Regulatory Grade micrObial Sequences (FDA-ARGOS): Supporting development and validation of Infectious Disease Dx tests.</title>
        <authorList>
            <person name="Sproer C."/>
            <person name="Gronow S."/>
            <person name="Severitt S."/>
            <person name="Schroder I."/>
            <person name="Tallon L."/>
            <person name="Sadzewicz L."/>
            <person name="Zhao X."/>
            <person name="Boylan J."/>
            <person name="Ott S."/>
            <person name="Bowen H."/>
            <person name="Vavikolanu K."/>
            <person name="Mehta A."/>
            <person name="Aluvathingal J."/>
            <person name="Nadendla S."/>
            <person name="Lowell S."/>
            <person name="Myers T."/>
            <person name="Yan Y."/>
            <person name="Sichtig H."/>
        </authorList>
    </citation>
    <scope>NUCLEOTIDE SEQUENCE [LARGE SCALE GENOMIC DNA]</scope>
    <source>
        <strain evidence="1 2">FDAARGOS_1148</strain>
    </source>
</reference>